<organism evidence="3 4">
    <name type="scientific">Azonexus hydrophilus</name>
    <dbReference type="NCBI Taxonomy" id="418702"/>
    <lineage>
        <taxon>Bacteria</taxon>
        <taxon>Pseudomonadati</taxon>
        <taxon>Pseudomonadota</taxon>
        <taxon>Betaproteobacteria</taxon>
        <taxon>Rhodocyclales</taxon>
        <taxon>Azonexaceae</taxon>
        <taxon>Azonexus</taxon>
    </lineage>
</organism>
<proteinExistence type="predicted"/>
<keyword evidence="2" id="KW-0732">Signal</keyword>
<accession>A0ABZ2XCW8</accession>
<keyword evidence="4" id="KW-1185">Reference proteome</keyword>
<evidence type="ECO:0000313" key="4">
    <source>
        <dbReference type="Proteomes" id="UP001479520"/>
    </source>
</evidence>
<dbReference type="EMBL" id="CP151406">
    <property type="protein sequence ID" value="WZJ20375.1"/>
    <property type="molecule type" value="Genomic_DNA"/>
</dbReference>
<feature type="signal peptide" evidence="2">
    <location>
        <begin position="1"/>
        <end position="22"/>
    </location>
</feature>
<dbReference type="RefSeq" id="WP_028995566.1">
    <property type="nucleotide sequence ID" value="NZ_CALFBA010000183.1"/>
</dbReference>
<evidence type="ECO:0000313" key="3">
    <source>
        <dbReference type="EMBL" id="WZJ20375.1"/>
    </source>
</evidence>
<feature type="chain" id="PRO_5046646064" description="DUF3106 domain-containing protein" evidence="2">
    <location>
        <begin position="23"/>
        <end position="97"/>
    </location>
</feature>
<reference evidence="3 4" key="1">
    <citation type="submission" date="2024-04" db="EMBL/GenBank/DDBJ databases">
        <title>Dissimilatory iodate-reducing microorganisms contribute to the enrichment of iodine in groundwater.</title>
        <authorList>
            <person name="Jiang Z."/>
        </authorList>
    </citation>
    <scope>NUCLEOTIDE SEQUENCE [LARGE SCALE GENOMIC DNA]</scope>
    <source>
        <strain evidence="3 4">NCP973</strain>
    </source>
</reference>
<evidence type="ECO:0008006" key="5">
    <source>
        <dbReference type="Google" id="ProtNLM"/>
    </source>
</evidence>
<gene>
    <name evidence="3" type="ORF">AADV58_10450</name>
</gene>
<dbReference type="Proteomes" id="UP001479520">
    <property type="component" value="Chromosome"/>
</dbReference>
<feature type="region of interest" description="Disordered" evidence="1">
    <location>
        <begin position="22"/>
        <end position="97"/>
    </location>
</feature>
<name>A0ABZ2XCW8_9RHOO</name>
<feature type="compositionally biased region" description="Basic and acidic residues" evidence="1">
    <location>
        <begin position="66"/>
        <end position="97"/>
    </location>
</feature>
<evidence type="ECO:0000256" key="1">
    <source>
        <dbReference type="SAM" id="MobiDB-lite"/>
    </source>
</evidence>
<sequence>MKSRSLILILSLMATAVAPALAEPPRRELPPEEKREIRQQMREHWHRENTGPQRPDDARPANWRDLPPEERRRLREEMREQHDRDDRRDKRRPRKDD</sequence>
<feature type="compositionally biased region" description="Basic and acidic residues" evidence="1">
    <location>
        <begin position="24"/>
        <end position="59"/>
    </location>
</feature>
<protein>
    <recommendedName>
        <fullName evidence="5">DUF3106 domain-containing protein</fullName>
    </recommendedName>
</protein>
<evidence type="ECO:0000256" key="2">
    <source>
        <dbReference type="SAM" id="SignalP"/>
    </source>
</evidence>